<feature type="compositionally biased region" description="Low complexity" evidence="1">
    <location>
        <begin position="58"/>
        <end position="68"/>
    </location>
</feature>
<evidence type="ECO:0000313" key="3">
    <source>
        <dbReference type="Proteomes" id="UP001241072"/>
    </source>
</evidence>
<sequence length="68" mass="6826">MSDPNMDQAAIQAEAVEDGEGAPKSTSALGSTTAGDQRPTGSDRPDSDDDEGPMDPITGDTVGTTGDD</sequence>
<reference evidence="2 3" key="1">
    <citation type="submission" date="2023-07" db="EMBL/GenBank/DDBJ databases">
        <title>Protaetiibacter sp. nov WY-16 isolated from soil.</title>
        <authorList>
            <person name="Liu B."/>
            <person name="Wan Y."/>
        </authorList>
    </citation>
    <scope>NUCLEOTIDE SEQUENCE [LARGE SCALE GENOMIC DNA]</scope>
    <source>
        <strain evidence="2 3">WY-16</strain>
    </source>
</reference>
<keyword evidence="3" id="KW-1185">Reference proteome</keyword>
<feature type="compositionally biased region" description="Polar residues" evidence="1">
    <location>
        <begin position="24"/>
        <end position="35"/>
    </location>
</feature>
<comment type="caution">
    <text evidence="2">The sequence shown here is derived from an EMBL/GenBank/DDBJ whole genome shotgun (WGS) entry which is preliminary data.</text>
</comment>
<organism evidence="2 3">
    <name type="scientific">Antiquaquibacter soli</name>
    <dbReference type="NCBI Taxonomy" id="3064523"/>
    <lineage>
        <taxon>Bacteria</taxon>
        <taxon>Bacillati</taxon>
        <taxon>Actinomycetota</taxon>
        <taxon>Actinomycetes</taxon>
        <taxon>Micrococcales</taxon>
        <taxon>Microbacteriaceae</taxon>
        <taxon>Antiquaquibacter</taxon>
    </lineage>
</organism>
<proteinExistence type="predicted"/>
<dbReference type="RefSeq" id="WP_305004070.1">
    <property type="nucleotide sequence ID" value="NZ_JAUQUB010000007.1"/>
</dbReference>
<feature type="region of interest" description="Disordered" evidence="1">
    <location>
        <begin position="1"/>
        <end position="68"/>
    </location>
</feature>
<protein>
    <submittedName>
        <fullName evidence="2">Uncharacterized protein</fullName>
    </submittedName>
</protein>
<name>A0ABT9BTA4_9MICO</name>
<gene>
    <name evidence="2" type="ORF">Q5716_15515</name>
</gene>
<accession>A0ABT9BTA4</accession>
<dbReference type="Proteomes" id="UP001241072">
    <property type="component" value="Unassembled WGS sequence"/>
</dbReference>
<dbReference type="EMBL" id="JAUQUB010000007">
    <property type="protein sequence ID" value="MDO7883642.1"/>
    <property type="molecule type" value="Genomic_DNA"/>
</dbReference>
<evidence type="ECO:0000313" key="2">
    <source>
        <dbReference type="EMBL" id="MDO7883642.1"/>
    </source>
</evidence>
<evidence type="ECO:0000256" key="1">
    <source>
        <dbReference type="SAM" id="MobiDB-lite"/>
    </source>
</evidence>